<feature type="region of interest" description="Disordered" evidence="2">
    <location>
        <begin position="482"/>
        <end position="505"/>
    </location>
</feature>
<evidence type="ECO:0000256" key="1">
    <source>
        <dbReference type="SAM" id="Coils"/>
    </source>
</evidence>
<evidence type="ECO:0000256" key="2">
    <source>
        <dbReference type="SAM" id="MobiDB-lite"/>
    </source>
</evidence>
<accession>A0AAD6SH99</accession>
<dbReference type="Pfam" id="PF18803">
    <property type="entry name" value="CxC2"/>
    <property type="match status" value="1"/>
</dbReference>
<gene>
    <name evidence="4" type="ORF">C8F04DRAFT_1267661</name>
</gene>
<feature type="region of interest" description="Disordered" evidence="2">
    <location>
        <begin position="595"/>
        <end position="666"/>
    </location>
</feature>
<comment type="caution">
    <text evidence="4">The sequence shown here is derived from an EMBL/GenBank/DDBJ whole genome shotgun (WGS) entry which is preliminary data.</text>
</comment>
<dbReference type="AlphaFoldDB" id="A0AAD6SH99"/>
<dbReference type="EMBL" id="JARJCM010000132">
    <property type="protein sequence ID" value="KAJ7026898.1"/>
    <property type="molecule type" value="Genomic_DNA"/>
</dbReference>
<feature type="coiled-coil region" evidence="1">
    <location>
        <begin position="445"/>
        <end position="472"/>
    </location>
</feature>
<feature type="compositionally biased region" description="Acidic residues" evidence="2">
    <location>
        <begin position="642"/>
        <end position="666"/>
    </location>
</feature>
<protein>
    <recommendedName>
        <fullName evidence="3">CxC2-like cysteine cluster KDZ transposase-associated domain-containing protein</fullName>
    </recommendedName>
</protein>
<feature type="compositionally biased region" description="Acidic residues" evidence="2">
    <location>
        <begin position="482"/>
        <end position="498"/>
    </location>
</feature>
<sequence>MSQNKHRCTTTNTPADTDQIGISMHTFEPREFLPDAEIERSIQMFVDKTSADSRRVYHEIVPIAPPSPIKTARASSSRCTAGPSNIRPTIEIGADEHYEMWHDSYNDPPLPQLPRTKKKALFLDPTLYHWKAHLRTHYLWELLRRDGCGDASKGLCPRCKRREGATPAYRCRDCCGDLLLCHQCCVGRHLGNPLHVIDGWTEGRFVRTSLKALSLHVQFGHPPEQHCDNPSPARQGFVVLHDNAIHEVAVDYCGCEQSAKAGPPDIQLLRGRWYPASEQRPQTCAKTTMYDYYQTLQKLMSNDGRKPPDRYQVFIQICREYRHLMMLKRAGRGHDGVETTKPGELAGGLSEIEVRHQFQQEDEADARNKVPAKHKVTAKTFIVECLDVEEEQRRVRLQAELKKAQTTSQEIDMGDLRTKLIRQLDRLRDLQVGWKKLCKADIRCMEDAEDLAQKEEKRKRAVERQKRKYQELIDHSVEVGLWEEEEEEEEEDEPEDEGEAQRGVGESRREISWIWAAAGLSGTDTDLEESLRIKWAKSYARKRRWEEEFEAVQWEKRVKAVPVGQIDEVIAQGMIAYGLKQAALFRDVAARAKATAKAPPVARRKKRPQEPIVDPLAEATTVGGIEESEDDNDAIVGRLGDDNDDDERGAVASDEELVMGGEVDDE</sequence>
<dbReference type="Proteomes" id="UP001218188">
    <property type="component" value="Unassembled WGS sequence"/>
</dbReference>
<name>A0AAD6SH99_9AGAR</name>
<keyword evidence="5" id="KW-1185">Reference proteome</keyword>
<proteinExistence type="predicted"/>
<feature type="domain" description="CxC2-like cysteine cluster KDZ transposase-associated" evidence="3">
    <location>
        <begin position="210"/>
        <end position="297"/>
    </location>
</feature>
<organism evidence="4 5">
    <name type="scientific">Mycena alexandri</name>
    <dbReference type="NCBI Taxonomy" id="1745969"/>
    <lineage>
        <taxon>Eukaryota</taxon>
        <taxon>Fungi</taxon>
        <taxon>Dikarya</taxon>
        <taxon>Basidiomycota</taxon>
        <taxon>Agaricomycotina</taxon>
        <taxon>Agaricomycetes</taxon>
        <taxon>Agaricomycetidae</taxon>
        <taxon>Agaricales</taxon>
        <taxon>Marasmiineae</taxon>
        <taxon>Mycenaceae</taxon>
        <taxon>Mycena</taxon>
    </lineage>
</organism>
<keyword evidence="1" id="KW-0175">Coiled coil</keyword>
<evidence type="ECO:0000313" key="5">
    <source>
        <dbReference type="Proteomes" id="UP001218188"/>
    </source>
</evidence>
<dbReference type="InterPro" id="IPR041457">
    <property type="entry name" value="CxC2_KDZ-assoc"/>
</dbReference>
<evidence type="ECO:0000259" key="3">
    <source>
        <dbReference type="Pfam" id="PF18803"/>
    </source>
</evidence>
<reference evidence="4" key="1">
    <citation type="submission" date="2023-03" db="EMBL/GenBank/DDBJ databases">
        <title>Massive genome expansion in bonnet fungi (Mycena s.s.) driven by repeated elements and novel gene families across ecological guilds.</title>
        <authorList>
            <consortium name="Lawrence Berkeley National Laboratory"/>
            <person name="Harder C.B."/>
            <person name="Miyauchi S."/>
            <person name="Viragh M."/>
            <person name="Kuo A."/>
            <person name="Thoen E."/>
            <person name="Andreopoulos B."/>
            <person name="Lu D."/>
            <person name="Skrede I."/>
            <person name="Drula E."/>
            <person name="Henrissat B."/>
            <person name="Morin E."/>
            <person name="Kohler A."/>
            <person name="Barry K."/>
            <person name="LaButti K."/>
            <person name="Morin E."/>
            <person name="Salamov A."/>
            <person name="Lipzen A."/>
            <person name="Mereny Z."/>
            <person name="Hegedus B."/>
            <person name="Baldrian P."/>
            <person name="Stursova M."/>
            <person name="Weitz H."/>
            <person name="Taylor A."/>
            <person name="Grigoriev I.V."/>
            <person name="Nagy L.G."/>
            <person name="Martin F."/>
            <person name="Kauserud H."/>
        </authorList>
    </citation>
    <scope>NUCLEOTIDE SEQUENCE</scope>
    <source>
        <strain evidence="4">CBHHK200</strain>
    </source>
</reference>
<evidence type="ECO:0000313" key="4">
    <source>
        <dbReference type="EMBL" id="KAJ7026898.1"/>
    </source>
</evidence>